<dbReference type="Gene3D" id="4.10.60.10">
    <property type="entry name" value="Zinc finger, CCHC-type"/>
    <property type="match status" value="1"/>
</dbReference>
<dbReference type="PANTHER" id="PTHR35317:SF35">
    <property type="entry name" value="DUF4219 DOMAIN-CONTAINING PROTEIN"/>
    <property type="match status" value="1"/>
</dbReference>
<evidence type="ECO:0000259" key="4">
    <source>
        <dbReference type="PROSITE" id="PS50158"/>
    </source>
</evidence>
<feature type="domain" description="CCHC-type" evidence="4">
    <location>
        <begin position="367"/>
        <end position="380"/>
    </location>
</feature>
<organism evidence="5">
    <name type="scientific">Zea diploperennis</name>
    <name type="common">Diploperennial teosinte</name>
    <dbReference type="NCBI Taxonomy" id="4576"/>
    <lineage>
        <taxon>Eukaryota</taxon>
        <taxon>Viridiplantae</taxon>
        <taxon>Streptophyta</taxon>
        <taxon>Embryophyta</taxon>
        <taxon>Tracheophyta</taxon>
        <taxon>Spermatophyta</taxon>
        <taxon>Magnoliopsida</taxon>
        <taxon>Liliopsida</taxon>
        <taxon>Poales</taxon>
        <taxon>Poaceae</taxon>
        <taxon>PACMAD clade</taxon>
        <taxon>Panicoideae</taxon>
        <taxon>Andropogonodae</taxon>
        <taxon>Andropogoneae</taxon>
        <taxon>Tripsacinae</taxon>
        <taxon>Zea</taxon>
    </lineage>
</organism>
<dbReference type="GO" id="GO:0008270">
    <property type="term" value="F:zinc ion binding"/>
    <property type="evidence" value="ECO:0007669"/>
    <property type="project" value="UniProtKB-KW"/>
</dbReference>
<proteinExistence type="predicted"/>
<keyword evidence="1" id="KW-0862">Zinc</keyword>
<feature type="compositionally biased region" description="Basic residues" evidence="3">
    <location>
        <begin position="33"/>
        <end position="46"/>
    </location>
</feature>
<accession>I6M4W6</accession>
<reference evidence="5" key="1">
    <citation type="journal article" date="2012" name="Plant J.">
        <title>Dynamic evolution of bz orthologous regions in the Andropogoneae and other grasses.</title>
        <authorList>
            <person name="Wang Q."/>
            <person name="Dooner H.K."/>
        </authorList>
    </citation>
    <scope>NUCLEOTIDE SEQUENCE</scope>
</reference>
<keyword evidence="1" id="KW-0479">Metal-binding</keyword>
<dbReference type="SUPFAM" id="SSF57756">
    <property type="entry name" value="Retrovirus zinc finger-like domains"/>
    <property type="match status" value="1"/>
</dbReference>
<dbReference type="InterPro" id="IPR036875">
    <property type="entry name" value="Znf_CCHC_sf"/>
</dbReference>
<feature type="coiled-coil region" evidence="2">
    <location>
        <begin position="484"/>
        <end position="511"/>
    </location>
</feature>
<keyword evidence="1" id="KW-0863">Zinc-finger</keyword>
<feature type="compositionally biased region" description="Basic and acidic residues" evidence="3">
    <location>
        <begin position="1"/>
        <end position="28"/>
    </location>
</feature>
<sequence>MDPKGKGMVVNDKEKESFVNDPKDDKPTDSSSSHKRKDGRKKKTRHIKEIVYYDSDESSSSQKDDDNDYEKKKTVNSNFSFDYSRIPQSTNAHLLSIPLGRPPHFDGEDYGFWSHKMRSHLFSLHPSIWEIVESGMKFDSTDSPMFINEQIHKNAQATTVLLASLCRDEYHKVSGLDNAKQIWDTLKISHEGNDVTMLTKMELVEGELGRFAMIRGEEPTQTYNRLKTLVNKIRSYGSTRWTDHDVVRLMLRSFTILDPHLVNNIRENPRYTKMTPEEILGKFVSGRMMIKEARYVDDALNGPIQEPQTIALKATRSKEALPSKVAQVEAAGLNEEEMALIIKRFKTALKGRKEHPNKNKMKGKRSCFKCGKIGHFIANCLDNDSDQEKKREKKKTYKKNKGEAHIGKEWDSDCSSSDDEGLAASAFNKASLFPNEHHTCLMAREKKVCTRNNTSTYASSSDEESSDDEIDYSCLFKGLDRTKIDKINELIDALNDKNRLLEKQEDLLYEEHDKFVEAQKSLALEVKRNEMLSCELSTCHDSISSLKSINDDLNAKLEIANKSTSCVEHVVICNRCKDFNIDACSEHLVSISKLNDEVASLNAQLKTSKSEFDKLKFARDAYTIGRHPSINDGLGFKREVKNLTSHKAPIPAKEKGKAPMANSAQKNHAFIYDRKFSRNVHHDRSCNAYDSNAMFASSSSYVHGRDMPRRNVVHHMPRRNVVNVARQINEPSTIYHACNASFAICRKNKKVIARKLGAKCKGDKTCIWVPKTIVANLVGPNKSWVPKTQA</sequence>
<dbReference type="PANTHER" id="PTHR35317">
    <property type="entry name" value="OS04G0629600 PROTEIN"/>
    <property type="match status" value="1"/>
</dbReference>
<evidence type="ECO:0000256" key="2">
    <source>
        <dbReference type="SAM" id="Coils"/>
    </source>
</evidence>
<dbReference type="Pfam" id="PF14223">
    <property type="entry name" value="Retrotran_gag_2"/>
    <property type="match status" value="1"/>
</dbReference>
<dbReference type="AlphaFoldDB" id="I6M4W6"/>
<feature type="region of interest" description="Disordered" evidence="3">
    <location>
        <begin position="1"/>
        <end position="71"/>
    </location>
</feature>
<dbReference type="InterPro" id="IPR001878">
    <property type="entry name" value="Znf_CCHC"/>
</dbReference>
<name>I6M4W6_ZEADI</name>
<keyword evidence="2" id="KW-0175">Coiled coil</keyword>
<protein>
    <submittedName>
        <fullName evidence="5">Opie1 putative gag protein</fullName>
    </submittedName>
</protein>
<evidence type="ECO:0000313" key="5">
    <source>
        <dbReference type="EMBL" id="AEJ07942.1"/>
    </source>
</evidence>
<dbReference type="EMBL" id="HM596859">
    <property type="protein sequence ID" value="AEJ07942.1"/>
    <property type="molecule type" value="Genomic_DNA"/>
</dbReference>
<evidence type="ECO:0000256" key="3">
    <source>
        <dbReference type="SAM" id="MobiDB-lite"/>
    </source>
</evidence>
<dbReference type="GO" id="GO:0003676">
    <property type="term" value="F:nucleic acid binding"/>
    <property type="evidence" value="ECO:0007669"/>
    <property type="project" value="InterPro"/>
</dbReference>
<evidence type="ECO:0000256" key="1">
    <source>
        <dbReference type="PROSITE-ProRule" id="PRU00047"/>
    </source>
</evidence>
<dbReference type="PROSITE" id="PS50158">
    <property type="entry name" value="ZF_CCHC"/>
    <property type="match status" value="1"/>
</dbReference>